<dbReference type="Proteomes" id="UP000315711">
    <property type="component" value="Unassembled WGS sequence"/>
</dbReference>
<dbReference type="Pfam" id="PF03692">
    <property type="entry name" value="CxxCxxCC"/>
    <property type="match status" value="1"/>
</dbReference>
<proteinExistence type="predicted"/>
<dbReference type="EMBL" id="VLKZ01000009">
    <property type="protein sequence ID" value="TWI54477.1"/>
    <property type="molecule type" value="Genomic_DNA"/>
</dbReference>
<organism evidence="1 2">
    <name type="scientific">Halalkalibacter nanhaiisediminis</name>
    <dbReference type="NCBI Taxonomy" id="688079"/>
    <lineage>
        <taxon>Bacteria</taxon>
        <taxon>Bacillati</taxon>
        <taxon>Bacillota</taxon>
        <taxon>Bacilli</taxon>
        <taxon>Bacillales</taxon>
        <taxon>Bacillaceae</taxon>
        <taxon>Halalkalibacter</taxon>
    </lineage>
</organism>
<reference evidence="1 2" key="1">
    <citation type="journal article" date="2015" name="Stand. Genomic Sci.">
        <title>Genomic Encyclopedia of Bacterial and Archaeal Type Strains, Phase III: the genomes of soil and plant-associated and newly described type strains.</title>
        <authorList>
            <person name="Whitman W.B."/>
            <person name="Woyke T."/>
            <person name="Klenk H.P."/>
            <person name="Zhou Y."/>
            <person name="Lilburn T.G."/>
            <person name="Beck B.J."/>
            <person name="De Vos P."/>
            <person name="Vandamme P."/>
            <person name="Eisen J.A."/>
            <person name="Garrity G."/>
            <person name="Hugenholtz P."/>
            <person name="Kyrpides N.C."/>
        </authorList>
    </citation>
    <scope>NUCLEOTIDE SEQUENCE [LARGE SCALE GENOMIC DNA]</scope>
    <source>
        <strain evidence="1 2">CGMCC 1.10116</strain>
    </source>
</reference>
<evidence type="ECO:0000313" key="1">
    <source>
        <dbReference type="EMBL" id="TWI54477.1"/>
    </source>
</evidence>
<dbReference type="RefSeq" id="WP_144451269.1">
    <property type="nucleotide sequence ID" value="NZ_VLKZ01000009.1"/>
</dbReference>
<keyword evidence="2" id="KW-1185">Reference proteome</keyword>
<name>A0A562QCI3_9BACI</name>
<dbReference type="AlphaFoldDB" id="A0A562QCI3"/>
<gene>
    <name evidence="1" type="ORF">IQ10_03029</name>
</gene>
<comment type="caution">
    <text evidence="1">The sequence shown here is derived from an EMBL/GenBank/DDBJ whole genome shotgun (WGS) entry which is preliminary data.</text>
</comment>
<dbReference type="OrthoDB" id="9810361at2"/>
<accession>A0A562QCI3</accession>
<sequence>MQNHLEYNDMIKVVTKINSRKYDYETPFFDKVDEVLDTSEGKHVETVLMEAFEKLLSQVSTEINTIEQEMSLKPTCALGCAHCCYFPIVVTRLEVKLILMFIKRLPDERRQSITEHIATYLQQHNTELEQLRGLDFKSNPTFKDTYKKMELPCIMLDMKTNTCMAYEVRPIPCRTYVNYADPLVCKEERLPKEALSYEFMHPFYVQGMDEVIQEILEVVNDSDLGFSYPADAADVNYLPILLKEELDRMMK</sequence>
<protein>
    <submittedName>
        <fullName evidence="1">Putative zinc-or iron-chelating protein</fullName>
    </submittedName>
</protein>
<dbReference type="InterPro" id="IPR005358">
    <property type="entry name" value="Puta_zinc/iron-chelating_dom"/>
</dbReference>
<evidence type="ECO:0000313" key="2">
    <source>
        <dbReference type="Proteomes" id="UP000315711"/>
    </source>
</evidence>